<keyword evidence="4 10" id="KW-0418">Kinase</keyword>
<dbReference type="InterPro" id="IPR043129">
    <property type="entry name" value="ATPase_NBD"/>
</dbReference>
<feature type="domain" description="Carbohydrate kinase FGGY N-terminal" evidence="8">
    <location>
        <begin position="8"/>
        <end position="250"/>
    </location>
</feature>
<dbReference type="InterPro" id="IPR018484">
    <property type="entry name" value="FGGY_N"/>
</dbReference>
<gene>
    <name evidence="10" type="ORF">H7B67_15735</name>
</gene>
<dbReference type="RefSeq" id="WP_185120786.1">
    <property type="nucleotide sequence ID" value="NZ_JACJVQ010000013.1"/>
</dbReference>
<keyword evidence="7" id="KW-0684">Rhamnose metabolism</keyword>
<evidence type="ECO:0000313" key="11">
    <source>
        <dbReference type="Proteomes" id="UP000535838"/>
    </source>
</evidence>
<evidence type="ECO:0000256" key="3">
    <source>
        <dbReference type="ARBA" id="ARBA00022741"/>
    </source>
</evidence>
<dbReference type="InterPro" id="IPR018485">
    <property type="entry name" value="FGGY_C"/>
</dbReference>
<comment type="caution">
    <text evidence="10">The sequence shown here is derived from an EMBL/GenBank/DDBJ whole genome shotgun (WGS) entry which is preliminary data.</text>
</comment>
<feature type="domain" description="Carbohydrate kinase FGGY C-terminal" evidence="9">
    <location>
        <begin position="262"/>
        <end position="453"/>
    </location>
</feature>
<sequence>MGDGRTALAFDLGAGSGRAFVGRLSEKEDGSKRLDVTEVHRFPNEAVQVGAHLHWDILRLLREMKKGIRSAWQQGYAPTTFGIDTWGVDFGLLDASGELIGNPYHYRDPQTEGLIEEVNARVGEERLFRESGLQFMPFNTIYQLYAMAKAASPKLEIARTLLLTPDLLAYMLTGVRSCEYTMATTTALYDPVRKEWNKPLMELLGIPSGMFLRPVRPGEIIGPLTAEVAEELRVPAMQAVAVGTHDTESAIAAVPAHGGPFAYLVCGTWSLLGTELAEPILAPEARKLEFSNEGGVGDTVQLLKNIMGLWILQECKREWEERGEELGFAELAAMAEQAEPFRSLIYPDDPRFFGPGSMLARIRTFCEETGQPVPREAGEFARCILESLALRYRQALEQMERLTGREYEGLHMVAGGIQNKLLCRFTARAIGRPVWAGPVEASVIGNLLVQFIATGECRDLDEARRLVGVSFPVESYPADETAGWPEAYERYLGYERAVVGG</sequence>
<organism evidence="10 11">
    <name type="scientific">Cohnella thailandensis</name>
    <dbReference type="NCBI Taxonomy" id="557557"/>
    <lineage>
        <taxon>Bacteria</taxon>
        <taxon>Bacillati</taxon>
        <taxon>Bacillota</taxon>
        <taxon>Bacilli</taxon>
        <taxon>Bacillales</taxon>
        <taxon>Paenibacillaceae</taxon>
        <taxon>Cohnella</taxon>
    </lineage>
</organism>
<evidence type="ECO:0000259" key="8">
    <source>
        <dbReference type="Pfam" id="PF00370"/>
    </source>
</evidence>
<evidence type="ECO:0000313" key="10">
    <source>
        <dbReference type="EMBL" id="MBB6635571.1"/>
    </source>
</evidence>
<keyword evidence="11" id="KW-1185">Reference proteome</keyword>
<dbReference type="GO" id="GO:0005524">
    <property type="term" value="F:ATP binding"/>
    <property type="evidence" value="ECO:0007669"/>
    <property type="project" value="UniProtKB-KW"/>
</dbReference>
<evidence type="ECO:0000259" key="9">
    <source>
        <dbReference type="Pfam" id="PF02782"/>
    </source>
</evidence>
<dbReference type="PANTHER" id="PTHR10196">
    <property type="entry name" value="SUGAR KINASE"/>
    <property type="match status" value="1"/>
</dbReference>
<dbReference type="GO" id="GO:0019301">
    <property type="term" value="P:rhamnose catabolic process"/>
    <property type="evidence" value="ECO:0007669"/>
    <property type="project" value="InterPro"/>
</dbReference>
<evidence type="ECO:0000256" key="2">
    <source>
        <dbReference type="ARBA" id="ARBA00022679"/>
    </source>
</evidence>
<dbReference type="PANTHER" id="PTHR10196:SF93">
    <property type="entry name" value="L-RHAMNULOKINASE"/>
    <property type="match status" value="1"/>
</dbReference>
<name>A0A841T392_9BACL</name>
<dbReference type="GO" id="GO:0008993">
    <property type="term" value="F:rhamnulokinase activity"/>
    <property type="evidence" value="ECO:0007669"/>
    <property type="project" value="InterPro"/>
</dbReference>
<dbReference type="Gene3D" id="3.30.420.40">
    <property type="match status" value="2"/>
</dbReference>
<dbReference type="Pfam" id="PF00370">
    <property type="entry name" value="FGGY_N"/>
    <property type="match status" value="1"/>
</dbReference>
<keyword evidence="2" id="KW-0808">Transferase</keyword>
<protein>
    <submittedName>
        <fullName evidence="10">Rhamnulokinase</fullName>
    </submittedName>
</protein>
<dbReference type="GO" id="GO:0005829">
    <property type="term" value="C:cytosol"/>
    <property type="evidence" value="ECO:0007669"/>
    <property type="project" value="TreeGrafter"/>
</dbReference>
<keyword evidence="3" id="KW-0547">Nucleotide-binding</keyword>
<reference evidence="10 11" key="1">
    <citation type="submission" date="2020-08" db="EMBL/GenBank/DDBJ databases">
        <title>Cohnella phylogeny.</title>
        <authorList>
            <person name="Dunlap C."/>
        </authorList>
    </citation>
    <scope>NUCLEOTIDE SEQUENCE [LARGE SCALE GENOMIC DNA]</scope>
    <source>
        <strain evidence="10 11">DSM 25241</strain>
    </source>
</reference>
<evidence type="ECO:0000256" key="6">
    <source>
        <dbReference type="ARBA" id="ARBA00023157"/>
    </source>
</evidence>
<dbReference type="EMBL" id="JACJVQ010000013">
    <property type="protein sequence ID" value="MBB6635571.1"/>
    <property type="molecule type" value="Genomic_DNA"/>
</dbReference>
<dbReference type="GO" id="GO:0004370">
    <property type="term" value="F:glycerol kinase activity"/>
    <property type="evidence" value="ECO:0007669"/>
    <property type="project" value="TreeGrafter"/>
</dbReference>
<proteinExistence type="inferred from homology"/>
<dbReference type="GO" id="GO:0006071">
    <property type="term" value="P:glycerol metabolic process"/>
    <property type="evidence" value="ECO:0007669"/>
    <property type="project" value="TreeGrafter"/>
</dbReference>
<evidence type="ECO:0000256" key="4">
    <source>
        <dbReference type="ARBA" id="ARBA00022777"/>
    </source>
</evidence>
<keyword evidence="6" id="KW-1015">Disulfide bond</keyword>
<dbReference type="SUPFAM" id="SSF53067">
    <property type="entry name" value="Actin-like ATPase domain"/>
    <property type="match status" value="2"/>
</dbReference>
<dbReference type="CDD" id="cd07771">
    <property type="entry name" value="ASKHA_NBD_FGGY_RhaB-like"/>
    <property type="match status" value="1"/>
</dbReference>
<evidence type="ECO:0000256" key="5">
    <source>
        <dbReference type="ARBA" id="ARBA00022840"/>
    </source>
</evidence>
<keyword evidence="5" id="KW-0067">ATP-binding</keyword>
<dbReference type="InterPro" id="IPR013449">
    <property type="entry name" value="Rhamnulokinase"/>
</dbReference>
<dbReference type="Proteomes" id="UP000535838">
    <property type="component" value="Unassembled WGS sequence"/>
</dbReference>
<accession>A0A841T392</accession>
<evidence type="ECO:0000256" key="1">
    <source>
        <dbReference type="ARBA" id="ARBA00009156"/>
    </source>
</evidence>
<dbReference type="AlphaFoldDB" id="A0A841T392"/>
<dbReference type="Pfam" id="PF02782">
    <property type="entry name" value="FGGY_C"/>
    <property type="match status" value="1"/>
</dbReference>
<comment type="similarity">
    <text evidence="1">Belongs to the FGGY kinase family.</text>
</comment>
<evidence type="ECO:0000256" key="7">
    <source>
        <dbReference type="ARBA" id="ARBA00023308"/>
    </source>
</evidence>